<dbReference type="EMBL" id="JAHVAH010000001">
    <property type="protein sequence ID" value="MBW0144511.1"/>
    <property type="molecule type" value="Genomic_DNA"/>
</dbReference>
<keyword evidence="3" id="KW-1185">Reference proteome</keyword>
<keyword evidence="1" id="KW-0812">Transmembrane</keyword>
<accession>A0ABS6V4N0</accession>
<organism evidence="2 3">
    <name type="scientific">Sphingomicrobium clamense</name>
    <dbReference type="NCBI Taxonomy" id="2851013"/>
    <lineage>
        <taxon>Bacteria</taxon>
        <taxon>Pseudomonadati</taxon>
        <taxon>Pseudomonadota</taxon>
        <taxon>Alphaproteobacteria</taxon>
        <taxon>Sphingomonadales</taxon>
        <taxon>Sphingomonadaceae</taxon>
        <taxon>Sphingomicrobium</taxon>
    </lineage>
</organism>
<name>A0ABS6V4N0_9SPHN</name>
<evidence type="ECO:0000313" key="2">
    <source>
        <dbReference type="EMBL" id="MBW0144511.1"/>
    </source>
</evidence>
<feature type="transmembrane region" description="Helical" evidence="1">
    <location>
        <begin position="27"/>
        <end position="46"/>
    </location>
</feature>
<protein>
    <submittedName>
        <fullName evidence="2">Uncharacterized protein</fullName>
    </submittedName>
</protein>
<sequence>MIVGLASLIFIALFGWGGDYFGWSDPKGELQLALGASFILGIVAGYKSRG</sequence>
<gene>
    <name evidence="2" type="ORF">KTQ36_04275</name>
</gene>
<evidence type="ECO:0000256" key="1">
    <source>
        <dbReference type="SAM" id="Phobius"/>
    </source>
</evidence>
<comment type="caution">
    <text evidence="2">The sequence shown here is derived from an EMBL/GenBank/DDBJ whole genome shotgun (WGS) entry which is preliminary data.</text>
</comment>
<reference evidence="2 3" key="1">
    <citation type="submission" date="2021-07" db="EMBL/GenBank/DDBJ databases">
        <title>The draft genome sequence of Sphingomicrobium sp. B8.</title>
        <authorList>
            <person name="Mu L."/>
        </authorList>
    </citation>
    <scope>NUCLEOTIDE SEQUENCE [LARGE SCALE GENOMIC DNA]</scope>
    <source>
        <strain evidence="2 3">B8</strain>
    </source>
</reference>
<evidence type="ECO:0000313" key="3">
    <source>
        <dbReference type="Proteomes" id="UP000698028"/>
    </source>
</evidence>
<proteinExistence type="predicted"/>
<dbReference type="Proteomes" id="UP000698028">
    <property type="component" value="Unassembled WGS sequence"/>
</dbReference>
<keyword evidence="1" id="KW-1133">Transmembrane helix</keyword>
<keyword evidence="1" id="KW-0472">Membrane</keyword>
<dbReference type="RefSeq" id="WP_218633928.1">
    <property type="nucleotide sequence ID" value="NZ_JAHVAH010000001.1"/>
</dbReference>